<dbReference type="PROSITE" id="PS00331">
    <property type="entry name" value="MALIC_ENZYMES"/>
    <property type="match status" value="1"/>
</dbReference>
<dbReference type="PIRSF" id="PIRSF000106">
    <property type="entry name" value="ME"/>
    <property type="match status" value="1"/>
</dbReference>
<evidence type="ECO:0000256" key="1">
    <source>
        <dbReference type="ARBA" id="ARBA00001936"/>
    </source>
</evidence>
<dbReference type="FunFam" id="3.40.50.10380:FF:000003">
    <property type="entry name" value="NADP-dependent malic enzyme"/>
    <property type="match status" value="1"/>
</dbReference>
<gene>
    <name evidence="12" type="ORF">C8C76_11161</name>
</gene>
<dbReference type="GO" id="GO:0051287">
    <property type="term" value="F:NAD binding"/>
    <property type="evidence" value="ECO:0007669"/>
    <property type="project" value="InterPro"/>
</dbReference>
<dbReference type="SMART" id="SM01274">
    <property type="entry name" value="malic"/>
    <property type="match status" value="1"/>
</dbReference>
<organism evidence="12 13">
    <name type="scientific">Halanaerobium saccharolyticum</name>
    <dbReference type="NCBI Taxonomy" id="43595"/>
    <lineage>
        <taxon>Bacteria</taxon>
        <taxon>Bacillati</taxon>
        <taxon>Bacillota</taxon>
        <taxon>Clostridia</taxon>
        <taxon>Halanaerobiales</taxon>
        <taxon>Halanaerobiaceae</taxon>
        <taxon>Halanaerobium</taxon>
    </lineage>
</organism>
<dbReference type="SUPFAM" id="SSF51735">
    <property type="entry name" value="NAD(P)-binding Rossmann-fold domains"/>
    <property type="match status" value="1"/>
</dbReference>
<evidence type="ECO:0000259" key="10">
    <source>
        <dbReference type="SMART" id="SM00919"/>
    </source>
</evidence>
<dbReference type="Pfam" id="PF03949">
    <property type="entry name" value="Malic_M"/>
    <property type="match status" value="1"/>
</dbReference>
<keyword evidence="3 7" id="KW-0479">Metal-binding</keyword>
<dbReference type="GO" id="GO:0046872">
    <property type="term" value="F:metal ion binding"/>
    <property type="evidence" value="ECO:0007669"/>
    <property type="project" value="UniProtKB-KW"/>
</dbReference>
<dbReference type="Pfam" id="PF00390">
    <property type="entry name" value="malic"/>
    <property type="match status" value="1"/>
</dbReference>
<evidence type="ECO:0000256" key="7">
    <source>
        <dbReference type="PIRSR" id="PIRSR000106-3"/>
    </source>
</evidence>
<evidence type="ECO:0000313" key="12">
    <source>
        <dbReference type="EMBL" id="PTV99343.1"/>
    </source>
</evidence>
<comment type="cofactor">
    <cofactor evidence="7">
        <name>Mg(2+)</name>
        <dbReference type="ChEBI" id="CHEBI:18420"/>
    </cofactor>
    <cofactor evidence="7">
        <name>Mn(2+)</name>
        <dbReference type="ChEBI" id="CHEBI:29035"/>
    </cofactor>
    <text evidence="7">Divalent metal cations. Prefers magnesium or manganese.</text>
</comment>
<evidence type="ECO:0000256" key="4">
    <source>
        <dbReference type="ARBA" id="ARBA00023002"/>
    </source>
</evidence>
<feature type="active site" description="Proton acceptor" evidence="5">
    <location>
        <position position="91"/>
    </location>
</feature>
<dbReference type="Gene3D" id="3.40.50.10380">
    <property type="entry name" value="Malic enzyme, N-terminal domain"/>
    <property type="match status" value="1"/>
</dbReference>
<feature type="binding site" evidence="7">
    <location>
        <position position="134"/>
    </location>
    <ligand>
        <name>a divalent metal cation</name>
        <dbReference type="ChEBI" id="CHEBI:60240"/>
    </ligand>
</feature>
<evidence type="ECO:0000256" key="8">
    <source>
        <dbReference type="RuleBase" id="RU003427"/>
    </source>
</evidence>
<evidence type="ECO:0000256" key="2">
    <source>
        <dbReference type="ARBA" id="ARBA00008785"/>
    </source>
</evidence>
<dbReference type="GO" id="GO:0016616">
    <property type="term" value="F:oxidoreductase activity, acting on the CH-OH group of donors, NAD or NADP as acceptor"/>
    <property type="evidence" value="ECO:0007669"/>
    <property type="project" value="InterPro"/>
</dbReference>
<dbReference type="OrthoDB" id="9805787at2"/>
<evidence type="ECO:0000313" key="13">
    <source>
        <dbReference type="Proteomes" id="UP000244089"/>
    </source>
</evidence>
<evidence type="ECO:0000256" key="3">
    <source>
        <dbReference type="ARBA" id="ARBA00022723"/>
    </source>
</evidence>
<dbReference type="PRINTS" id="PR00072">
    <property type="entry name" value="MALOXRDTASE"/>
</dbReference>
<dbReference type="InterPro" id="IPR051674">
    <property type="entry name" value="Malate_Decarboxylase"/>
</dbReference>
<sequence length="411" mass="44289">MDIYQKALKLHSDHQGKIEVKSKVRVRNREELSLAYSPGVAEPCREIEKNPEKIYQYTARGNQVAVVSSGTAVLGLGDIGPKAALPVMEGKAVLFKEFANVDAFPLCVGTKEVDQIVEFVKLLEPTFAGINLEDISAPKCFEIEARLKEETEMAIFHDDQHGTAIVVLAAVINALKLVGKELDQIKIVVNGAGAAATAVSKLLLDAGAKNLIINDKIGILNSNNLDQYDSLRQDLIKRTNPDALSGGLKEAVKDADLFIGLSVGNILKAEMVEEMAADPLIFAMANPTPEIDPEIALKAGAAVIATGRSDYPNQINNVLAFPGVFRGALDVRASEISEGMKIAAAEAIAELAGDNLSSEYIIPDPFDQRVVPAVAFSVARNAVKNNLAQLDLNEEQLKNKIKKNLDKLKSK</sequence>
<evidence type="ECO:0000256" key="6">
    <source>
        <dbReference type="PIRSR" id="PIRSR000106-2"/>
    </source>
</evidence>
<evidence type="ECO:0000259" key="11">
    <source>
        <dbReference type="SMART" id="SM01274"/>
    </source>
</evidence>
<dbReference type="EMBL" id="QAXS01000011">
    <property type="protein sequence ID" value="PTV99343.1"/>
    <property type="molecule type" value="Genomic_DNA"/>
</dbReference>
<dbReference type="FunFam" id="3.40.50.720:FF:000095">
    <property type="entry name" value="NADP-dependent malic enzyme"/>
    <property type="match status" value="1"/>
</dbReference>
<dbReference type="CDD" id="cd05311">
    <property type="entry name" value="NAD_bind_2_malic_enz"/>
    <property type="match status" value="1"/>
</dbReference>
<dbReference type="InterPro" id="IPR037062">
    <property type="entry name" value="Malic_N_dom_sf"/>
</dbReference>
<name>A0A2T5RKB8_9FIRM</name>
<dbReference type="InterPro" id="IPR012302">
    <property type="entry name" value="Malic_NAD-bd"/>
</dbReference>
<proteinExistence type="inferred from homology"/>
<dbReference type="SUPFAM" id="SSF53223">
    <property type="entry name" value="Aminoacid dehydrogenase-like, N-terminal domain"/>
    <property type="match status" value="1"/>
</dbReference>
<dbReference type="PANTHER" id="PTHR43237:SF4">
    <property type="entry name" value="NADP-DEPENDENT MALIC ENZYME"/>
    <property type="match status" value="1"/>
</dbReference>
<dbReference type="InterPro" id="IPR045213">
    <property type="entry name" value="Malic_NAD-bd_bact_type"/>
</dbReference>
<evidence type="ECO:0000256" key="5">
    <source>
        <dbReference type="PIRSR" id="PIRSR000106-1"/>
    </source>
</evidence>
<dbReference type="RefSeq" id="WP_108139727.1">
    <property type="nucleotide sequence ID" value="NZ_QAXS01000011.1"/>
</dbReference>
<protein>
    <submittedName>
        <fullName evidence="12">Malate dehydrogenase (Oxaloacetate-decarboxylating)</fullName>
    </submittedName>
</protein>
<comment type="similarity">
    <text evidence="2 8">Belongs to the malic enzymes family.</text>
</comment>
<dbReference type="Proteomes" id="UP000244089">
    <property type="component" value="Unassembled WGS sequence"/>
</dbReference>
<dbReference type="AlphaFoldDB" id="A0A2T5RKB8"/>
<feature type="active site" description="Proton donor" evidence="5">
    <location>
        <position position="36"/>
    </location>
</feature>
<feature type="coiled-coil region" evidence="9">
    <location>
        <begin position="380"/>
        <end position="407"/>
    </location>
</feature>
<accession>A0A2T5RKB8</accession>
<dbReference type="InterPro" id="IPR046346">
    <property type="entry name" value="Aminoacid_DH-like_N_sf"/>
</dbReference>
<comment type="cofactor">
    <cofactor evidence="1">
        <name>Mn(2+)</name>
        <dbReference type="ChEBI" id="CHEBI:29035"/>
    </cofactor>
</comment>
<dbReference type="Gene3D" id="3.40.50.720">
    <property type="entry name" value="NAD(P)-binding Rossmann-like Domain"/>
    <property type="match status" value="1"/>
</dbReference>
<dbReference type="PANTHER" id="PTHR43237">
    <property type="entry name" value="NADP-DEPENDENT MALIC ENZYME"/>
    <property type="match status" value="1"/>
</dbReference>
<dbReference type="InterPro" id="IPR001891">
    <property type="entry name" value="Malic_OxRdtase"/>
</dbReference>
<comment type="caution">
    <text evidence="12">The sequence shown here is derived from an EMBL/GenBank/DDBJ whole genome shotgun (WGS) entry which is preliminary data.</text>
</comment>
<feature type="domain" description="Malic enzyme NAD-binding" evidence="10">
    <location>
        <begin position="160"/>
        <end position="383"/>
    </location>
</feature>
<dbReference type="InterPro" id="IPR015884">
    <property type="entry name" value="Malic_enzyme_CS"/>
</dbReference>
<dbReference type="InterPro" id="IPR012301">
    <property type="entry name" value="Malic_N_dom"/>
</dbReference>
<keyword evidence="9" id="KW-0175">Coiled coil</keyword>
<feature type="binding site" evidence="7">
    <location>
        <position position="133"/>
    </location>
    <ligand>
        <name>a divalent metal cation</name>
        <dbReference type="ChEBI" id="CHEBI:60240"/>
    </ligand>
</feature>
<reference evidence="12 13" key="1">
    <citation type="submission" date="2018-04" db="EMBL/GenBank/DDBJ databases">
        <title>Subsurface microbial communities from deep shales in Ohio and West Virginia, USA.</title>
        <authorList>
            <person name="Wrighton K."/>
        </authorList>
    </citation>
    <scope>NUCLEOTIDE SEQUENCE [LARGE SCALE GENOMIC DNA]</scope>
    <source>
        <strain evidence="12 13">WC1</strain>
    </source>
</reference>
<keyword evidence="4" id="KW-0560">Oxidoreductase</keyword>
<dbReference type="InterPro" id="IPR036291">
    <property type="entry name" value="NAD(P)-bd_dom_sf"/>
</dbReference>
<feature type="binding site" evidence="7">
    <location>
        <position position="159"/>
    </location>
    <ligand>
        <name>a divalent metal cation</name>
        <dbReference type="ChEBI" id="CHEBI:60240"/>
    </ligand>
</feature>
<feature type="domain" description="Malic enzyme N-terminal" evidence="11">
    <location>
        <begin position="15"/>
        <end position="148"/>
    </location>
</feature>
<feature type="binding site" evidence="6">
    <location>
        <position position="286"/>
    </location>
    <ligand>
        <name>(S)-malate</name>
        <dbReference type="ChEBI" id="CHEBI:15589"/>
    </ligand>
</feature>
<dbReference type="SMART" id="SM00919">
    <property type="entry name" value="Malic_M"/>
    <property type="match status" value="1"/>
</dbReference>
<feature type="binding site" evidence="6">
    <location>
        <position position="316"/>
    </location>
    <ligand>
        <name>(S)-malate</name>
        <dbReference type="ChEBI" id="CHEBI:15589"/>
    </ligand>
</feature>
<evidence type="ECO:0000256" key="9">
    <source>
        <dbReference type="SAM" id="Coils"/>
    </source>
</evidence>
<dbReference type="GO" id="GO:0004470">
    <property type="term" value="F:malic enzyme activity"/>
    <property type="evidence" value="ECO:0007669"/>
    <property type="project" value="InterPro"/>
</dbReference>